<keyword evidence="8" id="KW-1185">Reference proteome</keyword>
<feature type="transmembrane region" description="Helical" evidence="6">
    <location>
        <begin position="21"/>
        <end position="40"/>
    </location>
</feature>
<organism evidence="7 8">
    <name type="scientific">Marinobacter azerbaijanicus</name>
    <dbReference type="NCBI Taxonomy" id="3050455"/>
    <lineage>
        <taxon>Bacteria</taxon>
        <taxon>Pseudomonadati</taxon>
        <taxon>Pseudomonadota</taxon>
        <taxon>Gammaproteobacteria</taxon>
        <taxon>Pseudomonadales</taxon>
        <taxon>Marinobacteraceae</taxon>
        <taxon>Marinobacter</taxon>
    </lineage>
</organism>
<accession>A0ABT7IFH3</accession>
<evidence type="ECO:0000256" key="4">
    <source>
        <dbReference type="ARBA" id="ARBA00022989"/>
    </source>
</evidence>
<evidence type="ECO:0000256" key="1">
    <source>
        <dbReference type="ARBA" id="ARBA00004651"/>
    </source>
</evidence>
<evidence type="ECO:0000313" key="7">
    <source>
        <dbReference type="EMBL" id="MDL0432917.1"/>
    </source>
</evidence>
<protein>
    <submittedName>
        <fullName evidence="7">ATP synthase subunit I</fullName>
    </submittedName>
</protein>
<keyword evidence="3 6" id="KW-0812">Transmembrane</keyword>
<evidence type="ECO:0000256" key="6">
    <source>
        <dbReference type="SAM" id="Phobius"/>
    </source>
</evidence>
<keyword evidence="2" id="KW-1003">Cell membrane</keyword>
<evidence type="ECO:0000256" key="5">
    <source>
        <dbReference type="ARBA" id="ARBA00023136"/>
    </source>
</evidence>
<dbReference type="Pfam" id="PF03899">
    <property type="entry name" value="ATP-synt_I"/>
    <property type="match status" value="1"/>
</dbReference>
<gene>
    <name evidence="7" type="ORF">QPM17_17365</name>
</gene>
<evidence type="ECO:0000313" key="8">
    <source>
        <dbReference type="Proteomes" id="UP001227964"/>
    </source>
</evidence>
<sequence>MTIFQAGSMSPTRKRINRLPFLQWLAIETGLIVLLSLVWFTESRLAGYSAFVGGLIYVIPNAYFAHRMYRFEGAQHAHLVVGNMFRAETVKLALTAVFFAAVFILMEPVHVPALLFTFAVMVALGPLLRWFIRPQPQR</sequence>
<keyword evidence="5 6" id="KW-0472">Membrane</keyword>
<evidence type="ECO:0000256" key="3">
    <source>
        <dbReference type="ARBA" id="ARBA00022692"/>
    </source>
</evidence>
<reference evidence="7 8" key="1">
    <citation type="submission" date="2023-06" db="EMBL/GenBank/DDBJ databases">
        <title>Marinobacter azerbaijanicus a moderately halophilic, isolated from Urmia Lake in Azerbaijan region of Iran.</title>
        <authorList>
            <person name="Sanchez-Porro C."/>
            <person name="Aghdam E.M."/>
            <person name="Saheb S.M."/>
            <person name="Tarhriz V."/>
            <person name="Kazemi E."/>
            <person name="Ammozegar M.A."/>
            <person name="Ventosa A."/>
            <person name="Hejazi M.S."/>
        </authorList>
    </citation>
    <scope>NUCLEOTIDE SEQUENCE [LARGE SCALE GENOMIC DNA]</scope>
    <source>
        <strain evidence="7 8">TBZ242</strain>
    </source>
</reference>
<keyword evidence="4 6" id="KW-1133">Transmembrane helix</keyword>
<feature type="transmembrane region" description="Helical" evidence="6">
    <location>
        <begin position="46"/>
        <end position="64"/>
    </location>
</feature>
<proteinExistence type="predicted"/>
<dbReference type="InterPro" id="IPR005598">
    <property type="entry name" value="ATP_synth_I"/>
</dbReference>
<dbReference type="RefSeq" id="WP_285392292.1">
    <property type="nucleotide sequence ID" value="NZ_JASSVS010000010.1"/>
</dbReference>
<comment type="subcellular location">
    <subcellularLocation>
        <location evidence="1">Cell membrane</location>
        <topology evidence="1">Multi-pass membrane protein</topology>
    </subcellularLocation>
</comment>
<evidence type="ECO:0000256" key="2">
    <source>
        <dbReference type="ARBA" id="ARBA00022475"/>
    </source>
</evidence>
<dbReference type="Proteomes" id="UP001227964">
    <property type="component" value="Unassembled WGS sequence"/>
</dbReference>
<comment type="caution">
    <text evidence="7">The sequence shown here is derived from an EMBL/GenBank/DDBJ whole genome shotgun (WGS) entry which is preliminary data.</text>
</comment>
<feature type="transmembrane region" description="Helical" evidence="6">
    <location>
        <begin position="85"/>
        <end position="105"/>
    </location>
</feature>
<name>A0ABT7IFH3_9GAMM</name>
<feature type="transmembrane region" description="Helical" evidence="6">
    <location>
        <begin position="111"/>
        <end position="132"/>
    </location>
</feature>
<dbReference type="EMBL" id="JASSVS010000010">
    <property type="protein sequence ID" value="MDL0432917.1"/>
    <property type="molecule type" value="Genomic_DNA"/>
</dbReference>